<dbReference type="EMBL" id="CP071868">
    <property type="protein sequence ID" value="QTE28554.1"/>
    <property type="molecule type" value="Genomic_DNA"/>
</dbReference>
<organism evidence="2 3">
    <name type="scientific">Pengzhenrongella sicca</name>
    <dbReference type="NCBI Taxonomy" id="2819238"/>
    <lineage>
        <taxon>Bacteria</taxon>
        <taxon>Bacillati</taxon>
        <taxon>Actinomycetota</taxon>
        <taxon>Actinomycetes</taxon>
        <taxon>Micrococcales</taxon>
        <taxon>Pengzhenrongella</taxon>
    </lineage>
</organism>
<feature type="region of interest" description="Disordered" evidence="1">
    <location>
        <begin position="66"/>
        <end position="86"/>
    </location>
</feature>
<dbReference type="KEGG" id="psic:J4E96_14435"/>
<proteinExistence type="predicted"/>
<protein>
    <submittedName>
        <fullName evidence="2">Uncharacterized protein</fullName>
    </submittedName>
</protein>
<keyword evidence="3" id="KW-1185">Reference proteome</keyword>
<sequence>MAVLGRIVHREVRNGEQAAVKHCLHLYVDQALLLHPALLAVRRALAMSTDLLALVLAALVAKLREPAPRETEATEHERDGGPCVHA</sequence>
<gene>
    <name evidence="2" type="ORF">J4E96_14435</name>
</gene>
<dbReference type="AlphaFoldDB" id="A0A8A4Z9M5"/>
<accession>A0A8A4Z9M5</accession>
<dbReference type="RefSeq" id="WP_227422790.1">
    <property type="nucleotide sequence ID" value="NZ_CP071868.1"/>
</dbReference>
<dbReference type="Proteomes" id="UP000663937">
    <property type="component" value="Chromosome"/>
</dbReference>
<evidence type="ECO:0000256" key="1">
    <source>
        <dbReference type="SAM" id="MobiDB-lite"/>
    </source>
</evidence>
<evidence type="ECO:0000313" key="2">
    <source>
        <dbReference type="EMBL" id="QTE28554.1"/>
    </source>
</evidence>
<feature type="compositionally biased region" description="Basic and acidic residues" evidence="1">
    <location>
        <begin position="66"/>
        <end position="80"/>
    </location>
</feature>
<name>A0A8A4Z9M5_9MICO</name>
<evidence type="ECO:0000313" key="3">
    <source>
        <dbReference type="Proteomes" id="UP000663937"/>
    </source>
</evidence>
<reference evidence="2" key="1">
    <citation type="submission" date="2021-03" db="EMBL/GenBank/DDBJ databases">
        <title>Pengzhenrongella sicca gen. nov., sp. nov., a new member of suborder Micrococcineae isolated from High-Arctic tundra soil.</title>
        <authorList>
            <person name="Peng F."/>
        </authorList>
    </citation>
    <scope>NUCLEOTIDE SEQUENCE</scope>
    <source>
        <strain evidence="2">LRZ-2</strain>
    </source>
</reference>